<evidence type="ECO:0000313" key="2">
    <source>
        <dbReference type="EMBL" id="MBK0395785.1"/>
    </source>
</evidence>
<protein>
    <recommendedName>
        <fullName evidence="4">DUF3592 domain-containing protein</fullName>
    </recommendedName>
</protein>
<name>A0ABS1BSC3_9NEIS</name>
<organism evidence="2 3">
    <name type="scientific">Kingella bonacorsii</name>
    <dbReference type="NCBI Taxonomy" id="2796361"/>
    <lineage>
        <taxon>Bacteria</taxon>
        <taxon>Pseudomonadati</taxon>
        <taxon>Pseudomonadota</taxon>
        <taxon>Betaproteobacteria</taxon>
        <taxon>Neisseriales</taxon>
        <taxon>Neisseriaceae</taxon>
        <taxon>Kingella</taxon>
    </lineage>
</organism>
<dbReference type="EMBL" id="JAEHNZ010000001">
    <property type="protein sequence ID" value="MBK0395785.1"/>
    <property type="molecule type" value="Genomic_DNA"/>
</dbReference>
<feature type="transmembrane region" description="Helical" evidence="1">
    <location>
        <begin position="282"/>
        <end position="305"/>
    </location>
</feature>
<feature type="transmembrane region" description="Helical" evidence="1">
    <location>
        <begin position="6"/>
        <end position="25"/>
    </location>
</feature>
<keyword evidence="1" id="KW-1133">Transmembrane helix</keyword>
<proteinExistence type="predicted"/>
<evidence type="ECO:0008006" key="4">
    <source>
        <dbReference type="Google" id="ProtNLM"/>
    </source>
</evidence>
<feature type="transmembrane region" description="Helical" evidence="1">
    <location>
        <begin position="172"/>
        <end position="194"/>
    </location>
</feature>
<dbReference type="Proteomes" id="UP000614058">
    <property type="component" value="Unassembled WGS sequence"/>
</dbReference>
<keyword evidence="1" id="KW-0812">Transmembrane</keyword>
<evidence type="ECO:0000256" key="1">
    <source>
        <dbReference type="SAM" id="Phobius"/>
    </source>
</evidence>
<reference evidence="2 3" key="1">
    <citation type="journal article" date="2021" name="Pathogens">
        <title>Isolation and Characterization of Kingella bonacorsii sp. nov., A Novel Kingella Species Detected in a Stable Periodontitis Subject.</title>
        <authorList>
            <person name="Antezack A."/>
            <person name="Boxberger M."/>
            <person name="Rolland C."/>
            <person name="Monnet-Corti V."/>
            <person name="La Scola B."/>
        </authorList>
    </citation>
    <scope>NUCLEOTIDE SEQUENCE [LARGE SCALE GENOMIC DNA]</scope>
    <source>
        <strain evidence="2 3">Marseille-Q4569</strain>
    </source>
</reference>
<dbReference type="RefSeq" id="WP_200521817.1">
    <property type="nucleotide sequence ID" value="NZ_JAEHNZ010000001.1"/>
</dbReference>
<evidence type="ECO:0000313" key="3">
    <source>
        <dbReference type="Proteomes" id="UP000614058"/>
    </source>
</evidence>
<comment type="caution">
    <text evidence="2">The sequence shown here is derived from an EMBL/GenBank/DDBJ whole genome shotgun (WGS) entry which is preliminary data.</text>
</comment>
<keyword evidence="1" id="KW-0472">Membrane</keyword>
<sequence length="315" mass="35411">MKLRSLLNNLFLIIVFGAFAVFRLLPVINQQHLVSTAAHHETVQAMPYSENYQSIRGSTDSNTLVIFQDVQGKTHTAQARVSADEQAQMRRHIPITREFLITQDHSEILRDKAAETLDITDWLMIALLPVALVIHIKTRVLPAPIASNDMPPAARYPLQSAENPRRVLRGNIITLLGVTLAALALGSISGFLALTTWQEKQTFQHAPIAHAAPHGAFRQGSLKTYAVDLRFTTQNGKTITIADYPVSPMERDQLNAGKTIPVQYLPDNPDVFRFWKAGQDNMAWISTVFCAILLAVWLLFLWVFIRHPYQPMQQT</sequence>
<gene>
    <name evidence="2" type="ORF">JDW22_04110</name>
</gene>
<accession>A0ABS1BSC3</accession>
<keyword evidence="3" id="KW-1185">Reference proteome</keyword>